<reference evidence="5" key="1">
    <citation type="journal article" date="2014" name="Int. J. Syst. Evol. Microbiol.">
        <title>Complete genome sequence of Corynebacterium casei LMG S-19264T (=DSM 44701T), isolated from a smear-ripened cheese.</title>
        <authorList>
            <consortium name="US DOE Joint Genome Institute (JGI-PGF)"/>
            <person name="Walter F."/>
            <person name="Albersmeier A."/>
            <person name="Kalinowski J."/>
            <person name="Ruckert C."/>
        </authorList>
    </citation>
    <scope>NUCLEOTIDE SEQUENCE</scope>
    <source>
        <strain evidence="5">CGMCC 1.12777</strain>
    </source>
</reference>
<dbReference type="InterPro" id="IPR050266">
    <property type="entry name" value="AB_hydrolase_sf"/>
</dbReference>
<dbReference type="SUPFAM" id="SSF53474">
    <property type="entry name" value="alpha/beta-Hydrolases"/>
    <property type="match status" value="1"/>
</dbReference>
<dbReference type="SUPFAM" id="SSF46894">
    <property type="entry name" value="C-terminal effector domain of the bipartite response regulators"/>
    <property type="match status" value="1"/>
</dbReference>
<reference evidence="5" key="2">
    <citation type="submission" date="2020-09" db="EMBL/GenBank/DDBJ databases">
        <authorList>
            <person name="Sun Q."/>
            <person name="Zhou Y."/>
        </authorList>
    </citation>
    <scope>NUCLEOTIDE SEQUENCE</scope>
    <source>
        <strain evidence="5">CGMCC 1.12777</strain>
    </source>
</reference>
<evidence type="ECO:0000256" key="3">
    <source>
        <dbReference type="ARBA" id="ARBA00023163"/>
    </source>
</evidence>
<dbReference type="InterPro" id="IPR029058">
    <property type="entry name" value="AB_hydrolase_fold"/>
</dbReference>
<accession>A0A8J2ZWW1</accession>
<dbReference type="AlphaFoldDB" id="A0A8J2ZWW1"/>
<evidence type="ECO:0000313" key="6">
    <source>
        <dbReference type="Proteomes" id="UP000656813"/>
    </source>
</evidence>
<gene>
    <name evidence="5" type="ORF">GCM10007096_27120</name>
</gene>
<evidence type="ECO:0000256" key="2">
    <source>
        <dbReference type="ARBA" id="ARBA00023125"/>
    </source>
</evidence>
<dbReference type="SMART" id="SM00862">
    <property type="entry name" value="Trans_reg_C"/>
    <property type="match status" value="1"/>
</dbReference>
<dbReference type="Gene3D" id="1.10.10.10">
    <property type="entry name" value="Winged helix-like DNA-binding domain superfamily/Winged helix DNA-binding domain"/>
    <property type="match status" value="1"/>
</dbReference>
<keyword evidence="6" id="KW-1185">Reference proteome</keyword>
<name>A0A8J2ZWW1_9BACL</name>
<comment type="caution">
    <text evidence="5">The sequence shown here is derived from an EMBL/GenBank/DDBJ whole genome shotgun (WGS) entry which is preliminary data.</text>
</comment>
<feature type="domain" description="OmpR/PhoB-type" evidence="4">
    <location>
        <begin position="313"/>
        <end position="389"/>
    </location>
</feature>
<evidence type="ECO:0000259" key="4">
    <source>
        <dbReference type="SMART" id="SM00862"/>
    </source>
</evidence>
<dbReference type="InterPro" id="IPR000073">
    <property type="entry name" value="AB_hydrolase_1"/>
</dbReference>
<dbReference type="Proteomes" id="UP000656813">
    <property type="component" value="Unassembled WGS sequence"/>
</dbReference>
<dbReference type="PANTHER" id="PTHR43798">
    <property type="entry name" value="MONOACYLGLYCEROL LIPASE"/>
    <property type="match status" value="1"/>
</dbReference>
<dbReference type="InterPro" id="IPR036388">
    <property type="entry name" value="WH-like_DNA-bd_sf"/>
</dbReference>
<keyword evidence="3" id="KW-0804">Transcription</keyword>
<keyword evidence="1" id="KW-0805">Transcription regulation</keyword>
<keyword evidence="2" id="KW-0238">DNA-binding</keyword>
<dbReference type="GO" id="GO:0003677">
    <property type="term" value="F:DNA binding"/>
    <property type="evidence" value="ECO:0007669"/>
    <property type="project" value="UniProtKB-KW"/>
</dbReference>
<organism evidence="5 6">
    <name type="scientific">Pullulanibacillus pueri</name>
    <dbReference type="NCBI Taxonomy" id="1437324"/>
    <lineage>
        <taxon>Bacteria</taxon>
        <taxon>Bacillati</taxon>
        <taxon>Bacillota</taxon>
        <taxon>Bacilli</taxon>
        <taxon>Bacillales</taxon>
        <taxon>Sporolactobacillaceae</taxon>
        <taxon>Pullulanibacillus</taxon>
    </lineage>
</organism>
<sequence>MGMSYLNKETVSIHYNYLQSKNPHAETIILAHGLGLNMKTWKYLIKEFQDYHLLLFDFRGHGETKGDCHALTWDILYGDFTALLKQLNIDHYHFIGHGLGAYFGIQLFGEYGEKAESLTLIGITSFFPNEISEEMLAYRKRFSKPENYPALADFMIPQIIHKMTPEKHQLLYEAYHQVEQKVYFQLIELIARSSSLSKLRSIPIPTLVLGGECDPNYLPTFVTMNSHYLPNGRTAIIIDASNMVHIDQPEIVARIFRHFLKTKYDDLKPNSHYSDVLDHYFDRLSLSRSKASHSLDQKIVIRLLHNFEMINKGKKVSGHWNRRSAKELLAFLAINRVVLREQLFEVFWPHLPLPNAQNQLRVALSHLRKIFADAGFPNAITTNKKDLQLNIDYECDVLQLQELIKKASTLTDYPLLHRSILQILEKLDQDLELFPDFYFDWFLDFKLYLEEQIIYLFTRSYPLFIEHEDYILAKQMLEIILKFKPFNQSIKQDFYLVNEKLNQA</sequence>
<evidence type="ECO:0000256" key="1">
    <source>
        <dbReference type="ARBA" id="ARBA00023015"/>
    </source>
</evidence>
<dbReference type="InterPro" id="IPR016032">
    <property type="entry name" value="Sig_transdc_resp-reg_C-effctor"/>
</dbReference>
<evidence type="ECO:0000313" key="5">
    <source>
        <dbReference type="EMBL" id="GGH84320.1"/>
    </source>
</evidence>
<dbReference type="Gene3D" id="3.40.50.1820">
    <property type="entry name" value="alpha/beta hydrolase"/>
    <property type="match status" value="1"/>
</dbReference>
<proteinExistence type="predicted"/>
<dbReference type="Pfam" id="PF12697">
    <property type="entry name" value="Abhydrolase_6"/>
    <property type="match status" value="1"/>
</dbReference>
<protein>
    <recommendedName>
        <fullName evidence="4">OmpR/PhoB-type domain-containing protein</fullName>
    </recommendedName>
</protein>
<dbReference type="GO" id="GO:0000160">
    <property type="term" value="P:phosphorelay signal transduction system"/>
    <property type="evidence" value="ECO:0007669"/>
    <property type="project" value="InterPro"/>
</dbReference>
<dbReference type="InterPro" id="IPR001867">
    <property type="entry name" value="OmpR/PhoB-type_DNA-bd"/>
</dbReference>
<dbReference type="GO" id="GO:0006355">
    <property type="term" value="P:regulation of DNA-templated transcription"/>
    <property type="evidence" value="ECO:0007669"/>
    <property type="project" value="InterPro"/>
</dbReference>
<dbReference type="EMBL" id="BMFV01000021">
    <property type="protein sequence ID" value="GGH84320.1"/>
    <property type="molecule type" value="Genomic_DNA"/>
</dbReference>